<dbReference type="RefSeq" id="WP_139626566.1">
    <property type="nucleotide sequence ID" value="NZ_VDCI01000004.1"/>
</dbReference>
<evidence type="ECO:0000256" key="9">
    <source>
        <dbReference type="ARBA" id="ARBA00022723"/>
    </source>
</evidence>
<feature type="domain" description="Mur ligase central" evidence="23">
    <location>
        <begin position="45"/>
        <end position="185"/>
    </location>
</feature>
<evidence type="ECO:0000313" key="25">
    <source>
        <dbReference type="Proteomes" id="UP000309544"/>
    </source>
</evidence>
<dbReference type="PIRSF" id="PIRSF001563">
    <property type="entry name" value="Folylpolyglu_synth"/>
    <property type="match status" value="1"/>
</dbReference>
<comment type="catalytic activity">
    <reaction evidence="20">
        <text>7,8-dihydropteroate + L-glutamate + ATP = 7,8-dihydrofolate + ADP + phosphate + H(+)</text>
        <dbReference type="Rhea" id="RHEA:23584"/>
        <dbReference type="ChEBI" id="CHEBI:15378"/>
        <dbReference type="ChEBI" id="CHEBI:17839"/>
        <dbReference type="ChEBI" id="CHEBI:29985"/>
        <dbReference type="ChEBI" id="CHEBI:30616"/>
        <dbReference type="ChEBI" id="CHEBI:43474"/>
        <dbReference type="ChEBI" id="CHEBI:57451"/>
        <dbReference type="ChEBI" id="CHEBI:456216"/>
        <dbReference type="EC" id="6.3.2.12"/>
    </reaction>
</comment>
<evidence type="ECO:0000256" key="13">
    <source>
        <dbReference type="ARBA" id="ARBA00022909"/>
    </source>
</evidence>
<proteinExistence type="inferred from homology"/>
<comment type="pathway">
    <text evidence="3">Cofactor biosynthesis; tetrahydrofolylpolyglutamate biosynthesis.</text>
</comment>
<evidence type="ECO:0000256" key="10">
    <source>
        <dbReference type="ARBA" id="ARBA00022741"/>
    </source>
</evidence>
<dbReference type="AlphaFoldDB" id="A0A5C4RZC3"/>
<dbReference type="SUPFAM" id="SSF53623">
    <property type="entry name" value="MurD-like peptide ligases, catalytic domain"/>
    <property type="match status" value="1"/>
</dbReference>
<dbReference type="InterPro" id="IPR004101">
    <property type="entry name" value="Mur_ligase_C"/>
</dbReference>
<evidence type="ECO:0000256" key="4">
    <source>
        <dbReference type="ARBA" id="ARBA00008276"/>
    </source>
</evidence>
<keyword evidence="11 21" id="KW-0067">ATP-binding</keyword>
<evidence type="ECO:0000256" key="14">
    <source>
        <dbReference type="ARBA" id="ARBA00030048"/>
    </source>
</evidence>
<evidence type="ECO:0000259" key="23">
    <source>
        <dbReference type="Pfam" id="PF08245"/>
    </source>
</evidence>
<evidence type="ECO:0000256" key="16">
    <source>
        <dbReference type="ARBA" id="ARBA00032510"/>
    </source>
</evidence>
<dbReference type="GO" id="GO:0046656">
    <property type="term" value="P:folic acid biosynthetic process"/>
    <property type="evidence" value="ECO:0007669"/>
    <property type="project" value="UniProtKB-KW"/>
</dbReference>
<feature type="domain" description="Mur ligase C-terminal" evidence="22">
    <location>
        <begin position="289"/>
        <end position="410"/>
    </location>
</feature>
<keyword evidence="13" id="KW-0289">Folate biosynthesis</keyword>
<comment type="catalytic activity">
    <reaction evidence="18">
        <text>10-formyltetrahydrofolyl-(gamma-L-Glu)(n) + L-glutamate + ATP = 10-formyltetrahydrofolyl-(gamma-L-Glu)(n+1) + ADP + phosphate + H(+)</text>
        <dbReference type="Rhea" id="RHEA:51904"/>
        <dbReference type="Rhea" id="RHEA-COMP:13088"/>
        <dbReference type="Rhea" id="RHEA-COMP:14300"/>
        <dbReference type="ChEBI" id="CHEBI:15378"/>
        <dbReference type="ChEBI" id="CHEBI:29985"/>
        <dbReference type="ChEBI" id="CHEBI:30616"/>
        <dbReference type="ChEBI" id="CHEBI:43474"/>
        <dbReference type="ChEBI" id="CHEBI:134413"/>
        <dbReference type="ChEBI" id="CHEBI:456216"/>
        <dbReference type="EC" id="6.3.2.17"/>
    </reaction>
</comment>
<dbReference type="EMBL" id="VDCI01000004">
    <property type="protein sequence ID" value="TNJ36636.1"/>
    <property type="molecule type" value="Genomic_DNA"/>
</dbReference>
<sequence>MNYRQSLDFLFPLHRFGIKPGLDRVGALLDVADHPHKRLGMVIHIAGTNGKGTVAAALASMFTAAGYRTGLYTSPHLVSFTERMRVDGRMIPEERVAEYCSMLQDAVQREGCTFFEATTAMAFRYFADEEVEVSVVETGMGGRLDATNVVHPRYVVIPSIGLDHTGWLGSTLDLIAAEKAAIIKEGCDVYTAVEDPLALQPITEAALKCGAPLHRLADEVRVDVESEELGELRFCVADEEGSGHYRAPVSGVFHAPTLALAERVARHAGLSLSAVEQGFLGMRSTGYRGRLERLSSHPELVLDVSHNADGIRGSVEVIGRMRDRYRNIVVVLGLADDKDAGAVISELGRVAGRFVTVTLPVERGVPAEQLAGRCRDEGFDAVASASAADALGIARASVGVDDLVLVTGSFYLAGELLEFGGQGGAGFFADKV</sequence>
<keyword evidence="25" id="KW-1185">Reference proteome</keyword>
<comment type="similarity">
    <text evidence="4 21">Belongs to the folylpolyglutamate synthase family.</text>
</comment>
<dbReference type="InterPro" id="IPR001645">
    <property type="entry name" value="Folylpolyglutamate_synth"/>
</dbReference>
<dbReference type="InterPro" id="IPR013221">
    <property type="entry name" value="Mur_ligase_cen"/>
</dbReference>
<dbReference type="GO" id="GO:0005737">
    <property type="term" value="C:cytoplasm"/>
    <property type="evidence" value="ECO:0007669"/>
    <property type="project" value="TreeGrafter"/>
</dbReference>
<comment type="catalytic activity">
    <reaction evidence="19">
        <text>(6R)-5,10-methylenetetrahydrofolyl-(gamma-L-Glu)(n) + L-glutamate + ATP = (6R)-5,10-methylenetetrahydrofolyl-(gamma-L-Glu)(n+1) + ADP + phosphate + H(+)</text>
        <dbReference type="Rhea" id="RHEA:51912"/>
        <dbReference type="Rhea" id="RHEA-COMP:13257"/>
        <dbReference type="Rhea" id="RHEA-COMP:13258"/>
        <dbReference type="ChEBI" id="CHEBI:15378"/>
        <dbReference type="ChEBI" id="CHEBI:29985"/>
        <dbReference type="ChEBI" id="CHEBI:30616"/>
        <dbReference type="ChEBI" id="CHEBI:43474"/>
        <dbReference type="ChEBI" id="CHEBI:136572"/>
        <dbReference type="ChEBI" id="CHEBI:456216"/>
        <dbReference type="EC" id="6.3.2.17"/>
    </reaction>
</comment>
<dbReference type="SUPFAM" id="SSF53244">
    <property type="entry name" value="MurD-like peptide ligases, peptide-binding domain"/>
    <property type="match status" value="1"/>
</dbReference>
<reference evidence="24 25" key="1">
    <citation type="submission" date="2019-05" db="EMBL/GenBank/DDBJ databases">
        <title>Draft Whole-Genome sequence of the green sulfur bacterium Prosthecochloris vibrioformis DSM 260.</title>
        <authorList>
            <person name="Meyer T.E."/>
            <person name="Kyndt J.A."/>
        </authorList>
    </citation>
    <scope>NUCLEOTIDE SEQUENCE [LARGE SCALE GENOMIC DNA]</scope>
    <source>
        <strain evidence="24 25">DSM 260</strain>
    </source>
</reference>
<evidence type="ECO:0000256" key="12">
    <source>
        <dbReference type="ARBA" id="ARBA00022842"/>
    </source>
</evidence>
<gene>
    <name evidence="24" type="ORF">FGF68_06100</name>
</gene>
<evidence type="ECO:0000256" key="17">
    <source>
        <dbReference type="ARBA" id="ARBA00047493"/>
    </source>
</evidence>
<dbReference type="PANTHER" id="PTHR11136">
    <property type="entry name" value="FOLYLPOLYGLUTAMATE SYNTHASE-RELATED"/>
    <property type="match status" value="1"/>
</dbReference>
<evidence type="ECO:0000256" key="18">
    <source>
        <dbReference type="ARBA" id="ARBA00047808"/>
    </source>
</evidence>
<evidence type="ECO:0000256" key="5">
    <source>
        <dbReference type="ARBA" id="ARBA00013023"/>
    </source>
</evidence>
<dbReference type="Gene3D" id="3.40.1190.10">
    <property type="entry name" value="Mur-like, catalytic domain"/>
    <property type="match status" value="1"/>
</dbReference>
<comment type="pathway">
    <text evidence="2">Cofactor biosynthesis; tetrahydrofolate biosynthesis; 7,8-dihydrofolate from 2-amino-4-hydroxy-6-hydroxymethyl-7,8-dihydropteridine diphosphate and 4-aminobenzoate: step 2/2.</text>
</comment>
<evidence type="ECO:0000256" key="7">
    <source>
        <dbReference type="ARBA" id="ARBA00019357"/>
    </source>
</evidence>
<comment type="catalytic activity">
    <reaction evidence="17">
        <text>(6S)-5,6,7,8-tetrahydrofolyl-(gamma-L-Glu)(n) + L-glutamate + ATP = (6S)-5,6,7,8-tetrahydrofolyl-(gamma-L-Glu)(n+1) + ADP + phosphate + H(+)</text>
        <dbReference type="Rhea" id="RHEA:10580"/>
        <dbReference type="Rhea" id="RHEA-COMP:14738"/>
        <dbReference type="Rhea" id="RHEA-COMP:14740"/>
        <dbReference type="ChEBI" id="CHEBI:15378"/>
        <dbReference type="ChEBI" id="CHEBI:29985"/>
        <dbReference type="ChEBI" id="CHEBI:30616"/>
        <dbReference type="ChEBI" id="CHEBI:43474"/>
        <dbReference type="ChEBI" id="CHEBI:141005"/>
        <dbReference type="ChEBI" id="CHEBI:456216"/>
        <dbReference type="EC" id="6.3.2.17"/>
    </reaction>
</comment>
<evidence type="ECO:0000256" key="8">
    <source>
        <dbReference type="ARBA" id="ARBA00022598"/>
    </source>
</evidence>
<dbReference type="Proteomes" id="UP000309544">
    <property type="component" value="Unassembled WGS sequence"/>
</dbReference>
<dbReference type="Gene3D" id="3.90.190.20">
    <property type="entry name" value="Mur ligase, C-terminal domain"/>
    <property type="match status" value="1"/>
</dbReference>
<dbReference type="GO" id="GO:0046872">
    <property type="term" value="F:metal ion binding"/>
    <property type="evidence" value="ECO:0007669"/>
    <property type="project" value="UniProtKB-KW"/>
</dbReference>
<dbReference type="EC" id="6.3.2.12" evidence="5"/>
<dbReference type="InterPro" id="IPR036615">
    <property type="entry name" value="Mur_ligase_C_dom_sf"/>
</dbReference>
<keyword evidence="12" id="KW-0460">Magnesium</keyword>
<keyword evidence="9" id="KW-0479">Metal-binding</keyword>
<organism evidence="24 25">
    <name type="scientific">Prosthecochloris vibrioformis</name>
    <name type="common">Chlorobium vibrioforme</name>
    <dbReference type="NCBI Taxonomy" id="1098"/>
    <lineage>
        <taxon>Bacteria</taxon>
        <taxon>Pseudomonadati</taxon>
        <taxon>Chlorobiota</taxon>
        <taxon>Chlorobiia</taxon>
        <taxon>Chlorobiales</taxon>
        <taxon>Chlorobiaceae</taxon>
        <taxon>Prosthecochloris</taxon>
    </lineage>
</organism>
<dbReference type="GO" id="GO:0008841">
    <property type="term" value="F:dihydrofolate synthase activity"/>
    <property type="evidence" value="ECO:0007669"/>
    <property type="project" value="UniProtKB-EC"/>
</dbReference>
<evidence type="ECO:0000256" key="11">
    <source>
        <dbReference type="ARBA" id="ARBA00022840"/>
    </source>
</evidence>
<evidence type="ECO:0000256" key="21">
    <source>
        <dbReference type="PIRNR" id="PIRNR001563"/>
    </source>
</evidence>
<evidence type="ECO:0000313" key="24">
    <source>
        <dbReference type="EMBL" id="TNJ36636.1"/>
    </source>
</evidence>
<comment type="function">
    <text evidence="1">Functions in two distinct reactions of the de novo folate biosynthetic pathway. Catalyzes the addition of a glutamate residue to dihydropteroate (7,8-dihydropteroate or H2Pte) to form dihydrofolate (7,8-dihydrofolate monoglutamate or H2Pte-Glu). Also catalyzes successive additions of L-glutamate to tetrahydrofolate or 10-formyltetrahydrofolate or 5,10-methylenetetrahydrofolate, leading to folylpolyglutamate derivatives.</text>
</comment>
<dbReference type="GO" id="GO:0004326">
    <property type="term" value="F:tetrahydrofolylpolyglutamate synthase activity"/>
    <property type="evidence" value="ECO:0007669"/>
    <property type="project" value="UniProtKB-EC"/>
</dbReference>
<keyword evidence="8 21" id="KW-0436">Ligase</keyword>
<evidence type="ECO:0000256" key="20">
    <source>
        <dbReference type="ARBA" id="ARBA00049161"/>
    </source>
</evidence>
<dbReference type="Pfam" id="PF08245">
    <property type="entry name" value="Mur_ligase_M"/>
    <property type="match status" value="1"/>
</dbReference>
<dbReference type="EC" id="6.3.2.17" evidence="6"/>
<dbReference type="InterPro" id="IPR036565">
    <property type="entry name" value="Mur-like_cat_sf"/>
</dbReference>
<dbReference type="PANTHER" id="PTHR11136:SF0">
    <property type="entry name" value="DIHYDROFOLATE SYNTHETASE-RELATED"/>
    <property type="match status" value="1"/>
</dbReference>
<evidence type="ECO:0000256" key="6">
    <source>
        <dbReference type="ARBA" id="ARBA00013025"/>
    </source>
</evidence>
<accession>A0A5C4RZC3</accession>
<name>A0A5C4RZC3_PROVB</name>
<dbReference type="NCBIfam" id="TIGR01499">
    <property type="entry name" value="folC"/>
    <property type="match status" value="1"/>
</dbReference>
<evidence type="ECO:0000256" key="19">
    <source>
        <dbReference type="ARBA" id="ARBA00049035"/>
    </source>
</evidence>
<evidence type="ECO:0000256" key="2">
    <source>
        <dbReference type="ARBA" id="ARBA00004799"/>
    </source>
</evidence>
<evidence type="ECO:0000256" key="3">
    <source>
        <dbReference type="ARBA" id="ARBA00005150"/>
    </source>
</evidence>
<dbReference type="Pfam" id="PF02875">
    <property type="entry name" value="Mur_ligase_C"/>
    <property type="match status" value="1"/>
</dbReference>
<evidence type="ECO:0000256" key="1">
    <source>
        <dbReference type="ARBA" id="ARBA00002714"/>
    </source>
</evidence>
<evidence type="ECO:0000256" key="15">
    <source>
        <dbReference type="ARBA" id="ARBA00030592"/>
    </source>
</evidence>
<comment type="caution">
    <text evidence="24">The sequence shown here is derived from an EMBL/GenBank/DDBJ whole genome shotgun (WGS) entry which is preliminary data.</text>
</comment>
<protein>
    <recommendedName>
        <fullName evidence="7">Dihydrofolate synthase/folylpolyglutamate synthase</fullName>
        <ecNumber evidence="5">6.3.2.12</ecNumber>
        <ecNumber evidence="6">6.3.2.17</ecNumber>
    </recommendedName>
    <alternativeName>
        <fullName evidence="16">Folylpoly-gamma-glutamate synthetase-dihydrofolate synthetase</fullName>
    </alternativeName>
    <alternativeName>
        <fullName evidence="14">Folylpolyglutamate synthetase</fullName>
    </alternativeName>
    <alternativeName>
        <fullName evidence="15">Tetrahydrofolylpolyglutamate synthase</fullName>
    </alternativeName>
</protein>
<evidence type="ECO:0000259" key="22">
    <source>
        <dbReference type="Pfam" id="PF02875"/>
    </source>
</evidence>
<dbReference type="InterPro" id="IPR018109">
    <property type="entry name" value="Folylpolyglutamate_synth_CS"/>
</dbReference>
<keyword evidence="10 21" id="KW-0547">Nucleotide-binding</keyword>
<dbReference type="GO" id="GO:0005524">
    <property type="term" value="F:ATP binding"/>
    <property type="evidence" value="ECO:0007669"/>
    <property type="project" value="UniProtKB-KW"/>
</dbReference>
<dbReference type="PROSITE" id="PS01012">
    <property type="entry name" value="FOLYLPOLYGLU_SYNT_2"/>
    <property type="match status" value="1"/>
</dbReference>